<evidence type="ECO:0008006" key="5">
    <source>
        <dbReference type="Google" id="ProtNLM"/>
    </source>
</evidence>
<dbReference type="AlphaFoldDB" id="A0A0U5BM62"/>
<keyword evidence="2" id="KW-0812">Transmembrane</keyword>
<dbReference type="InterPro" id="IPR026898">
    <property type="entry name" value="PrsW"/>
</dbReference>
<feature type="region of interest" description="Disordered" evidence="1">
    <location>
        <begin position="31"/>
        <end position="50"/>
    </location>
</feature>
<feature type="transmembrane region" description="Helical" evidence="2">
    <location>
        <begin position="59"/>
        <end position="81"/>
    </location>
</feature>
<evidence type="ECO:0000256" key="2">
    <source>
        <dbReference type="SAM" id="Phobius"/>
    </source>
</evidence>
<dbReference type="Proteomes" id="UP000218965">
    <property type="component" value="Chromosome"/>
</dbReference>
<protein>
    <recommendedName>
        <fullName evidence="5">RsiW-degrading membrane proteinase PrsW (M82 family)</fullName>
    </recommendedName>
</protein>
<evidence type="ECO:0000313" key="3">
    <source>
        <dbReference type="EMBL" id="BAU31931.1"/>
    </source>
</evidence>
<dbReference type="RefSeq" id="WP_231924051.1">
    <property type="nucleotide sequence ID" value="NZ_AP017315.1"/>
</dbReference>
<dbReference type="EMBL" id="AP017315">
    <property type="protein sequence ID" value="BAU31931.1"/>
    <property type="molecule type" value="Genomic_DNA"/>
</dbReference>
<dbReference type="Pfam" id="PF13367">
    <property type="entry name" value="PrsW-protease"/>
    <property type="match status" value="1"/>
</dbReference>
<sequence>MTDYSRTPDYTATGVHRVVSPLSDAPTEIRAETATSVGPGPGSRSAAVTRGRGPGAGRVLLAVLGFTLLGLVSLFVVVYLVSGLGATSVIVAAILALVPLGIVVWGVRWIDRWEPEPRLALTFAFLWGAGASVFIALAVDAEIQSIVAAAGGPGASAEFLGAAVQAPIVEEVAKGLGVFILFLAVRRRFDGPVDGIVYAAVVAGGFAFTENILYFGVAFVDGGALGQTFFVRGLMSPFAHVMFTAAIGLALGFAARRGARFPVFAFGVGLVPAIALHAFWNGALFFVGDFYGYYLLVQVPMFVIAVAIVSLLRRQEGRIIGERLAEYAAVGWFHPQEVAMLTSKRGRRTAERWARGVGLGSTMRAFIRDATLLAYARQRIIGGRDQIGAQLDEAELLRRVTSARHALAAPGVRTQ</sequence>
<feature type="transmembrane region" description="Helical" evidence="2">
    <location>
        <begin position="292"/>
        <end position="312"/>
    </location>
</feature>
<gene>
    <name evidence="3" type="ORF">MalAC0309_1070</name>
</gene>
<feature type="transmembrane region" description="Helical" evidence="2">
    <location>
        <begin position="87"/>
        <end position="107"/>
    </location>
</feature>
<organism evidence="3 4">
    <name type="scientific">Microcella alkaliphila</name>
    <dbReference type="NCBI Taxonomy" id="279828"/>
    <lineage>
        <taxon>Bacteria</taxon>
        <taxon>Bacillati</taxon>
        <taxon>Actinomycetota</taxon>
        <taxon>Actinomycetes</taxon>
        <taxon>Micrococcales</taxon>
        <taxon>Microbacteriaceae</taxon>
        <taxon>Microcella</taxon>
    </lineage>
</organism>
<dbReference type="PANTHER" id="PTHR36844:SF1">
    <property type="entry name" value="PROTEASE PRSW"/>
    <property type="match status" value="1"/>
</dbReference>
<dbReference type="PANTHER" id="PTHR36844">
    <property type="entry name" value="PROTEASE PRSW"/>
    <property type="match status" value="1"/>
</dbReference>
<name>A0A0U5BM62_9MICO</name>
<feature type="transmembrane region" description="Helical" evidence="2">
    <location>
        <begin position="159"/>
        <end position="184"/>
    </location>
</feature>
<dbReference type="GO" id="GO:0008233">
    <property type="term" value="F:peptidase activity"/>
    <property type="evidence" value="ECO:0007669"/>
    <property type="project" value="InterPro"/>
</dbReference>
<reference evidence="3 4" key="2">
    <citation type="submission" date="2016-01" db="EMBL/GenBank/DDBJ databases">
        <title>Microcella alkaliphila JAM AC0309 whole genome shotgun sequence.</title>
        <authorList>
            <person name="Kurata A."/>
            <person name="Hirose Y."/>
            <person name="Kishimoto N."/>
            <person name="Kobayashi T."/>
        </authorList>
    </citation>
    <scope>NUCLEOTIDE SEQUENCE [LARGE SCALE GENOMIC DNA]</scope>
    <source>
        <strain evidence="3 4">JAM AC0309</strain>
    </source>
</reference>
<reference evidence="4" key="1">
    <citation type="submission" date="2015-12" db="EMBL/GenBank/DDBJ databases">
        <authorList>
            <person name="Shamseldin A."/>
            <person name="Moawad H."/>
            <person name="Abd El-Rahim W.M."/>
            <person name="Sadowsky M.J."/>
        </authorList>
    </citation>
    <scope>NUCLEOTIDE SEQUENCE [LARGE SCALE GENOMIC DNA]</scope>
    <source>
        <strain evidence="4">JAM AC0309</strain>
    </source>
</reference>
<keyword evidence="2" id="KW-0472">Membrane</keyword>
<proteinExistence type="predicted"/>
<feature type="transmembrane region" description="Helical" evidence="2">
    <location>
        <begin position="196"/>
        <end position="217"/>
    </location>
</feature>
<feature type="transmembrane region" description="Helical" evidence="2">
    <location>
        <begin position="119"/>
        <end position="139"/>
    </location>
</feature>
<feature type="transmembrane region" description="Helical" evidence="2">
    <location>
        <begin position="261"/>
        <end position="280"/>
    </location>
</feature>
<evidence type="ECO:0000256" key="1">
    <source>
        <dbReference type="SAM" id="MobiDB-lite"/>
    </source>
</evidence>
<dbReference type="KEGG" id="malk:MalAC0309_1070"/>
<feature type="transmembrane region" description="Helical" evidence="2">
    <location>
        <begin position="229"/>
        <end position="254"/>
    </location>
</feature>
<keyword evidence="2" id="KW-1133">Transmembrane helix</keyword>
<accession>A0A0U5BM62</accession>
<evidence type="ECO:0000313" key="4">
    <source>
        <dbReference type="Proteomes" id="UP000218965"/>
    </source>
</evidence>